<dbReference type="Proteomes" id="UP001524501">
    <property type="component" value="Unassembled WGS sequence"/>
</dbReference>
<name>A0ABT1QNK4_9NOCA</name>
<dbReference type="EMBL" id="JANFQF010000037">
    <property type="protein sequence ID" value="MCQ4122712.1"/>
    <property type="molecule type" value="Genomic_DNA"/>
</dbReference>
<comment type="caution">
    <text evidence="1">The sequence shown here is derived from an EMBL/GenBank/DDBJ whole genome shotgun (WGS) entry which is preliminary data.</text>
</comment>
<keyword evidence="2" id="KW-1185">Reference proteome</keyword>
<organism evidence="1 2">
    <name type="scientific">Rhodococcus tibetensis</name>
    <dbReference type="NCBI Taxonomy" id="2965064"/>
    <lineage>
        <taxon>Bacteria</taxon>
        <taxon>Bacillati</taxon>
        <taxon>Actinomycetota</taxon>
        <taxon>Actinomycetes</taxon>
        <taxon>Mycobacteriales</taxon>
        <taxon>Nocardiaceae</taxon>
        <taxon>Rhodococcus</taxon>
    </lineage>
</organism>
<proteinExistence type="predicted"/>
<reference evidence="1 2" key="1">
    <citation type="submission" date="2022-07" db="EMBL/GenBank/DDBJ databases">
        <title>Degradation activity of malathion, p-nitrophenol and potential low-temperature adaptation strategy of Rhodococcus sp. FXJ9.536.</title>
        <authorList>
            <person name="Huang J."/>
            <person name="Huang Y."/>
        </authorList>
    </citation>
    <scope>NUCLEOTIDE SEQUENCE [LARGE SCALE GENOMIC DNA]</scope>
    <source>
        <strain evidence="1 2">FXJ9.536</strain>
    </source>
</reference>
<accession>A0ABT1QNK4</accession>
<evidence type="ECO:0000313" key="1">
    <source>
        <dbReference type="EMBL" id="MCQ4122712.1"/>
    </source>
</evidence>
<evidence type="ECO:0000313" key="2">
    <source>
        <dbReference type="Proteomes" id="UP001524501"/>
    </source>
</evidence>
<dbReference type="RefSeq" id="WP_255974598.1">
    <property type="nucleotide sequence ID" value="NZ_JANFQF010000037.1"/>
</dbReference>
<protein>
    <submittedName>
        <fullName evidence="1">Uncharacterized protein</fullName>
    </submittedName>
</protein>
<sequence length="81" mass="8537">MGGWYVAIRERCGDEVDAVQAYGGDVERIRTGIGDHGDLAQVRSLLGGSKKPATGLADDRGMMAGGGRCRDKQAVVAALRF</sequence>
<gene>
    <name evidence="1" type="ORF">NOF53_26770</name>
</gene>